<organism evidence="2 3">
    <name type="scientific">Pseudoalteromonas rhizosphaerae</name>
    <dbReference type="NCBI Taxonomy" id="2518973"/>
    <lineage>
        <taxon>Bacteria</taxon>
        <taxon>Pseudomonadati</taxon>
        <taxon>Pseudomonadota</taxon>
        <taxon>Gammaproteobacteria</taxon>
        <taxon>Alteromonadales</taxon>
        <taxon>Pseudoalteromonadaceae</taxon>
        <taxon>Pseudoalteromonas</taxon>
    </lineage>
</organism>
<evidence type="ECO:0000313" key="3">
    <source>
        <dbReference type="Proteomes" id="UP001620262"/>
    </source>
</evidence>
<accession>A0ABW8L043</accession>
<keyword evidence="3" id="KW-1185">Reference proteome</keyword>
<protein>
    <submittedName>
        <fullName evidence="2">Nuclear transport factor 2 family protein</fullName>
    </submittedName>
</protein>
<keyword evidence="1" id="KW-0732">Signal</keyword>
<proteinExistence type="predicted"/>
<dbReference type="InterPro" id="IPR032710">
    <property type="entry name" value="NTF2-like_dom_sf"/>
</dbReference>
<feature type="signal peptide" evidence="1">
    <location>
        <begin position="1"/>
        <end position="19"/>
    </location>
</feature>
<reference evidence="2 3" key="1">
    <citation type="submission" date="2024-11" db="EMBL/GenBank/DDBJ databases">
        <title>The Natural Products Discovery Center: Release of the First 8490 Sequenced Strains for Exploring Actinobacteria Biosynthetic Diversity.</title>
        <authorList>
            <person name="Kalkreuter E."/>
            <person name="Kautsar S.A."/>
            <person name="Yang D."/>
            <person name="Bader C.D."/>
            <person name="Teijaro C.N."/>
            <person name="Fluegel L."/>
            <person name="Davis C.M."/>
            <person name="Simpson J.R."/>
            <person name="Lauterbach L."/>
            <person name="Steele A.D."/>
            <person name="Gui C."/>
            <person name="Meng S."/>
            <person name="Li G."/>
            <person name="Viehrig K."/>
            <person name="Ye F."/>
            <person name="Su P."/>
            <person name="Kiefer A.F."/>
            <person name="Nichols A."/>
            <person name="Cepeda A.J."/>
            <person name="Yan W."/>
            <person name="Fan B."/>
            <person name="Jiang Y."/>
            <person name="Adhikari A."/>
            <person name="Zheng C.-J."/>
            <person name="Schuster L."/>
            <person name="Cowan T.M."/>
            <person name="Smanski M.J."/>
            <person name="Chevrette M.G."/>
            <person name="De Carvalho L.P.S."/>
            <person name="Shen B."/>
        </authorList>
    </citation>
    <scope>NUCLEOTIDE SEQUENCE [LARGE SCALE GENOMIC DNA]</scope>
    <source>
        <strain evidence="2 3">NPDC078403</strain>
    </source>
</reference>
<dbReference type="SUPFAM" id="SSF54427">
    <property type="entry name" value="NTF2-like"/>
    <property type="match status" value="1"/>
</dbReference>
<name>A0ABW8L043_9GAMM</name>
<dbReference type="Gene3D" id="3.10.450.50">
    <property type="match status" value="1"/>
</dbReference>
<gene>
    <name evidence="2" type="ORF">ACI2JU_16155</name>
</gene>
<dbReference type="RefSeq" id="WP_149983226.1">
    <property type="nucleotide sequence ID" value="NZ_CABVLM010000020.1"/>
</dbReference>
<dbReference type="Proteomes" id="UP001620262">
    <property type="component" value="Unassembled WGS sequence"/>
</dbReference>
<evidence type="ECO:0000313" key="2">
    <source>
        <dbReference type="EMBL" id="MFK3865391.1"/>
    </source>
</evidence>
<dbReference type="EMBL" id="JBJDOT010000024">
    <property type="protein sequence ID" value="MFK3865391.1"/>
    <property type="molecule type" value="Genomic_DNA"/>
</dbReference>
<evidence type="ECO:0000256" key="1">
    <source>
        <dbReference type="SAM" id="SignalP"/>
    </source>
</evidence>
<comment type="caution">
    <text evidence="2">The sequence shown here is derived from an EMBL/GenBank/DDBJ whole genome shotgun (WGS) entry which is preliminary data.</text>
</comment>
<sequence>MKYVTFLLLAVIATFNLHAKDENNELEGLAQQYFSTMTATQAPKASSKELEAFLALLTDDVANQHLPYQSDDSRSPDGKAMMRKGMTFYLGAHTEYEAKLLDTFIFNHTAIAIRYTQHAKGVHPQNKQLIEYTQTLMDVLEIENGKIAVIRKYHE</sequence>
<feature type="chain" id="PRO_5047149686" evidence="1">
    <location>
        <begin position="20"/>
        <end position="155"/>
    </location>
</feature>